<organism evidence="2 3">
    <name type="scientific">Methylobacterium radiotolerans</name>
    <dbReference type="NCBI Taxonomy" id="31998"/>
    <lineage>
        <taxon>Bacteria</taxon>
        <taxon>Pseudomonadati</taxon>
        <taxon>Pseudomonadota</taxon>
        <taxon>Alphaproteobacteria</taxon>
        <taxon>Hyphomicrobiales</taxon>
        <taxon>Methylobacteriaceae</taxon>
        <taxon>Methylobacterium</taxon>
    </lineage>
</organism>
<evidence type="ECO:0000313" key="3">
    <source>
        <dbReference type="Proteomes" id="UP001549119"/>
    </source>
</evidence>
<gene>
    <name evidence="2" type="ORF">ABIC20_006163</name>
</gene>
<evidence type="ECO:0000313" key="2">
    <source>
        <dbReference type="EMBL" id="MET3868854.1"/>
    </source>
</evidence>
<keyword evidence="3" id="KW-1185">Reference proteome</keyword>
<reference evidence="2 3" key="1">
    <citation type="submission" date="2024-06" db="EMBL/GenBank/DDBJ databases">
        <title>Genomics of switchgrass bacterial isolates.</title>
        <authorList>
            <person name="Shade A."/>
        </authorList>
    </citation>
    <scope>NUCLEOTIDE SEQUENCE [LARGE SCALE GENOMIC DNA]</scope>
    <source>
        <strain evidence="2 3">PvP084</strain>
    </source>
</reference>
<feature type="transmembrane region" description="Helical" evidence="1">
    <location>
        <begin position="6"/>
        <end position="35"/>
    </location>
</feature>
<protein>
    <submittedName>
        <fullName evidence="2">Uncharacterized protein</fullName>
    </submittedName>
</protein>
<feature type="transmembrane region" description="Helical" evidence="1">
    <location>
        <begin position="71"/>
        <end position="90"/>
    </location>
</feature>
<comment type="caution">
    <text evidence="2">The sequence shown here is derived from an EMBL/GenBank/DDBJ whole genome shotgun (WGS) entry which is preliminary data.</text>
</comment>
<name>A0ABV2NQP5_9HYPH</name>
<keyword evidence="1" id="KW-1133">Transmembrane helix</keyword>
<sequence length="123" mass="12469">MEPPLAAALAAAFASGRIVDGILLLVALEALVLAWLSRRGGPPLPSLLATLASGAALMLALRAALAGAGFVAVAGWMLAGLAAHLADLGLRFRSATAHRRSPAPPGTTPRTAAFTRVTNLKQL</sequence>
<evidence type="ECO:0000256" key="1">
    <source>
        <dbReference type="SAM" id="Phobius"/>
    </source>
</evidence>
<accession>A0ABV2NQP5</accession>
<dbReference type="EMBL" id="JBEPNW010000002">
    <property type="protein sequence ID" value="MET3868854.1"/>
    <property type="molecule type" value="Genomic_DNA"/>
</dbReference>
<dbReference type="RefSeq" id="WP_012318837.1">
    <property type="nucleotide sequence ID" value="NZ_BJXP01000056.1"/>
</dbReference>
<feature type="transmembrane region" description="Helical" evidence="1">
    <location>
        <begin position="47"/>
        <end position="65"/>
    </location>
</feature>
<keyword evidence="1" id="KW-0812">Transmembrane</keyword>
<dbReference type="GeneID" id="6137885"/>
<dbReference type="Proteomes" id="UP001549119">
    <property type="component" value="Unassembled WGS sequence"/>
</dbReference>
<proteinExistence type="predicted"/>
<keyword evidence="1" id="KW-0472">Membrane</keyword>